<dbReference type="SUPFAM" id="SSF101904">
    <property type="entry name" value="GyrA/ParC C-terminal domain-like"/>
    <property type="match status" value="1"/>
</dbReference>
<dbReference type="Proteomes" id="UP000000447">
    <property type="component" value="Chromosome"/>
</dbReference>
<organism evidence="13 14">
    <name type="scientific">Thermomicrobium roseum (strain ATCC 27502 / DSM 5159 / P-2)</name>
    <dbReference type="NCBI Taxonomy" id="309801"/>
    <lineage>
        <taxon>Bacteria</taxon>
        <taxon>Pseudomonadati</taxon>
        <taxon>Thermomicrobiota</taxon>
        <taxon>Thermomicrobia</taxon>
        <taxon>Thermomicrobiales</taxon>
        <taxon>Thermomicrobiaceae</taxon>
        <taxon>Thermomicrobium</taxon>
    </lineage>
</organism>
<evidence type="ECO:0000256" key="6">
    <source>
        <dbReference type="ARBA" id="ARBA00023125"/>
    </source>
</evidence>
<dbReference type="KEGG" id="tro:trd_0652"/>
<dbReference type="Gene3D" id="3.90.199.10">
    <property type="entry name" value="Topoisomerase II, domain 5"/>
    <property type="match status" value="1"/>
</dbReference>
<comment type="miscellaneous">
    <text evidence="9">Few gyrases are as efficient as E.coli at forming negative supercoils. Not all organisms have 2 type II topoisomerases; in organisms with a single type II topoisomerase this enzyme also has to decatenate newly replicated chromosomes.</text>
</comment>
<dbReference type="InterPro" id="IPR005743">
    <property type="entry name" value="GyrA"/>
</dbReference>
<dbReference type="GO" id="GO:0034335">
    <property type="term" value="F:DNA negative supercoiling activity"/>
    <property type="evidence" value="ECO:0007669"/>
    <property type="project" value="UniProtKB-ARBA"/>
</dbReference>
<dbReference type="FunFam" id="3.30.1360.40:FF:000002">
    <property type="entry name" value="DNA gyrase subunit A"/>
    <property type="match status" value="1"/>
</dbReference>
<dbReference type="InterPro" id="IPR013758">
    <property type="entry name" value="Topo_IIA_A/C_ab"/>
</dbReference>
<protein>
    <recommendedName>
        <fullName evidence="9">DNA gyrase subunit A</fullName>
        <ecNumber evidence="9">5.6.2.2</ecNumber>
    </recommendedName>
</protein>
<comment type="subunit">
    <text evidence="8">Heterotetramer composed of ParC and ParE.</text>
</comment>
<evidence type="ECO:0000259" key="12">
    <source>
        <dbReference type="PROSITE" id="PS52040"/>
    </source>
</evidence>
<evidence type="ECO:0000313" key="14">
    <source>
        <dbReference type="Proteomes" id="UP000000447"/>
    </source>
</evidence>
<comment type="subcellular location">
    <subcellularLocation>
        <location evidence="9">Cytoplasm</location>
    </subcellularLocation>
</comment>
<dbReference type="NCBIfam" id="NF004044">
    <property type="entry name" value="PRK05561.1"/>
    <property type="match status" value="1"/>
</dbReference>
<evidence type="ECO:0000256" key="3">
    <source>
        <dbReference type="ARBA" id="ARBA00022741"/>
    </source>
</evidence>
<dbReference type="PROSITE" id="PS52040">
    <property type="entry name" value="TOPO_IIA"/>
    <property type="match status" value="1"/>
</dbReference>
<evidence type="ECO:0000256" key="8">
    <source>
        <dbReference type="ARBA" id="ARBA00063644"/>
    </source>
</evidence>
<dbReference type="InterPro" id="IPR013757">
    <property type="entry name" value="Topo_IIA_A_a_sf"/>
</dbReference>
<dbReference type="SMART" id="SM00434">
    <property type="entry name" value="TOP4c"/>
    <property type="match status" value="1"/>
</dbReference>
<dbReference type="GO" id="GO:0006261">
    <property type="term" value="P:DNA-templated DNA replication"/>
    <property type="evidence" value="ECO:0007669"/>
    <property type="project" value="UniProtKB-UniRule"/>
</dbReference>
<dbReference type="eggNOG" id="COG0188">
    <property type="taxonomic scope" value="Bacteria"/>
</dbReference>
<keyword evidence="3 9" id="KW-0547">Nucleotide-binding</keyword>
<dbReference type="Gene3D" id="3.30.1360.40">
    <property type="match status" value="1"/>
</dbReference>
<evidence type="ECO:0000256" key="1">
    <source>
        <dbReference type="ARBA" id="ARBA00000185"/>
    </source>
</evidence>
<evidence type="ECO:0000313" key="13">
    <source>
        <dbReference type="EMBL" id="ACM04967.1"/>
    </source>
</evidence>
<dbReference type="GO" id="GO:0006265">
    <property type="term" value="P:DNA topological change"/>
    <property type="evidence" value="ECO:0007669"/>
    <property type="project" value="UniProtKB-UniRule"/>
</dbReference>
<comment type="similarity">
    <text evidence="2 9">Belongs to the type II topoisomerase GyrA/ParC subunit family.</text>
</comment>
<dbReference type="FunFam" id="1.10.268.10:FF:000001">
    <property type="entry name" value="DNA gyrase subunit A"/>
    <property type="match status" value="1"/>
</dbReference>
<dbReference type="GO" id="GO:0005524">
    <property type="term" value="F:ATP binding"/>
    <property type="evidence" value="ECO:0007669"/>
    <property type="project" value="UniProtKB-UniRule"/>
</dbReference>
<dbReference type="Pfam" id="PF03989">
    <property type="entry name" value="DNA_gyraseA_C"/>
    <property type="match status" value="6"/>
</dbReference>
<dbReference type="GO" id="GO:0005737">
    <property type="term" value="C:cytoplasm"/>
    <property type="evidence" value="ECO:0007669"/>
    <property type="project" value="UniProtKB-SubCell"/>
</dbReference>
<dbReference type="HOGENOM" id="CLU_002977_6_1_0"/>
<dbReference type="GO" id="GO:0003677">
    <property type="term" value="F:DNA binding"/>
    <property type="evidence" value="ECO:0007669"/>
    <property type="project" value="UniProtKB-UniRule"/>
</dbReference>
<dbReference type="InterPro" id="IPR006691">
    <property type="entry name" value="GyrA/parC_rep"/>
</dbReference>
<proteinExistence type="inferred from homology"/>
<dbReference type="NCBIfam" id="NF004043">
    <property type="entry name" value="PRK05560.1"/>
    <property type="match status" value="1"/>
</dbReference>
<keyword evidence="4 9" id="KW-0067">ATP-binding</keyword>
<evidence type="ECO:0000256" key="2">
    <source>
        <dbReference type="ARBA" id="ARBA00008263"/>
    </source>
</evidence>
<dbReference type="EMBL" id="CP001275">
    <property type="protein sequence ID" value="ACM04967.1"/>
    <property type="molecule type" value="Genomic_DNA"/>
</dbReference>
<sequence length="836" mass="92611">MDGGAMSEQQIGRVRVISIEEEMKRSYLDYAMSVIVQRALPDVRDGLKPVQRRILYGMYEMGLRPNAKYRKSAGIVGEVLKSYHPHGDSAVYDALVRMVQPFTMRYPLIDGQGNFGSVDGDSAAAMRYTEARLAPIAEELLADIDKQTVDFVPNYDDSTREPSVLPARLPNLLVNGASGIAVGMATNIPPHNLGEVVDALVYLIDNPEATVEELVERLPGPDFPTGGIILGREGILAAYATGRGRIVVRARAHIEETGRGRTSIIVTELPYQVNKAALIERIAELVKSGRLEGIHDLRDESDRDGMRIVIELKRDAQPKTVLNNLFKHTQLQTTFGVNMLALVDGVLPRVLTLKRLLQLYLEHRQQVIRRRTEFDLRQAERRAHVLEGLKIALDHLDEVISTIRNARSAEDARQQLMARFNLTEIQANAILDMQLRRLAALERQKIEDEYRELLARIAELRALLADAAKILAVVRKELLELKERYGDPRRTQIQEASSEISDEDLVPRVDVIVTLTSRGYVKRSTNGHFRVQHRGGRGVNGMAVRDEDSIQHIVLASTHDSLLFFTNRGRVFQLPTYELPDVGRNARGLPIVNFLNLQPGEEVTTLLPVRDFSTATFLFFCTRQGRVKRVRLEEFSNVRASGLIAMSLDAGDELAWVRPTSGSDEVILVTAHGQAIRFPEDDVRPMGRQAGGVIGVRLDEGDAVIAAEVVRPEGDLLLVSQYGYGKRTSLDEFRTQGRGGSGVIAMKVTPRTGHVAAATVAREEDTVVLVSRRGRMILVPVAQIPRQGRHTQGVSVMRLQEGDEVASVAVGLWGEALAPSRSTQEVLSGDGVEGAN</sequence>
<dbReference type="Gene3D" id="2.120.10.90">
    <property type="entry name" value="DNA gyrase/topoisomerase IV, subunit A, C-terminal"/>
    <property type="match status" value="1"/>
</dbReference>
<keyword evidence="5 9" id="KW-0799">Topoisomerase</keyword>
<dbReference type="InterPro" id="IPR002205">
    <property type="entry name" value="Topo_IIA_dom_A"/>
</dbReference>
<keyword evidence="6 9" id="KW-0238">DNA-binding</keyword>
<keyword evidence="7 9" id="KW-0413">Isomerase</keyword>
<dbReference type="Gene3D" id="1.10.268.10">
    <property type="entry name" value="Topoisomerase, domain 3"/>
    <property type="match status" value="1"/>
</dbReference>
<comment type="catalytic activity">
    <reaction evidence="1 9 10">
        <text>ATP-dependent breakage, passage and rejoining of double-stranded DNA.</text>
        <dbReference type="EC" id="5.6.2.2"/>
    </reaction>
</comment>
<evidence type="ECO:0000256" key="7">
    <source>
        <dbReference type="ARBA" id="ARBA00023235"/>
    </source>
</evidence>
<dbReference type="EC" id="5.6.2.2" evidence="9"/>
<keyword evidence="14" id="KW-1185">Reference proteome</keyword>
<dbReference type="GO" id="GO:0009330">
    <property type="term" value="C:DNA topoisomerase type II (double strand cut, ATP-hydrolyzing) complex"/>
    <property type="evidence" value="ECO:0007669"/>
    <property type="project" value="TreeGrafter"/>
</dbReference>
<dbReference type="GO" id="GO:0005694">
    <property type="term" value="C:chromosome"/>
    <property type="evidence" value="ECO:0007669"/>
    <property type="project" value="InterPro"/>
</dbReference>
<evidence type="ECO:0000256" key="11">
    <source>
        <dbReference type="SAM" id="Coils"/>
    </source>
</evidence>
<comment type="subunit">
    <text evidence="9">Heterotetramer, composed of two GyrA and two GyrB chains. In the heterotetramer, GyrA contains the active site tyrosine that forms a transient covalent intermediate with DNA, while GyrB binds cofactors and catalyzes ATP hydrolysis.</text>
</comment>
<dbReference type="InterPro" id="IPR035516">
    <property type="entry name" value="Gyrase/topoIV_suA_C"/>
</dbReference>
<keyword evidence="9" id="KW-0963">Cytoplasm</keyword>
<comment type="function">
    <text evidence="9">A type II topoisomerase that negatively supercoils closed circular double-stranded (ds) DNA in an ATP-dependent manner to modulate DNA topology and maintain chromosomes in an underwound state. Negative supercoiling favors strand separation, and DNA replication, transcription, recombination and repair, all of which involve strand separation. Also able to catalyze the interconversion of other topological isomers of dsDNA rings, including catenanes and knotted rings. Type II topoisomerases break and join 2 DNA strands simultaneously in an ATP-dependent manner.</text>
</comment>
<dbReference type="InterPro" id="IPR050220">
    <property type="entry name" value="Type_II_DNA_Topoisomerases"/>
</dbReference>
<reference evidence="13 14" key="1">
    <citation type="journal article" date="2009" name="PLoS ONE">
        <title>Complete genome sequence of the aerobic CO-oxidizing thermophile Thermomicrobium roseum.</title>
        <authorList>
            <person name="Wu D."/>
            <person name="Raymond J."/>
            <person name="Wu M."/>
            <person name="Chatterji S."/>
            <person name="Ren Q."/>
            <person name="Graham J.E."/>
            <person name="Bryant D.A."/>
            <person name="Robb F."/>
            <person name="Colman A."/>
            <person name="Tallon L.J."/>
            <person name="Badger J.H."/>
            <person name="Madupu R."/>
            <person name="Ward N.L."/>
            <person name="Eisen J.A."/>
        </authorList>
    </citation>
    <scope>NUCLEOTIDE SEQUENCE [LARGE SCALE GENOMIC DNA]</scope>
    <source>
        <strain evidence="14">ATCC 27502 / DSM 5159 / P-2</strain>
    </source>
</reference>
<evidence type="ECO:0000256" key="10">
    <source>
        <dbReference type="PROSITE-ProRule" id="PRU01384"/>
    </source>
</evidence>
<dbReference type="PANTHER" id="PTHR43493">
    <property type="entry name" value="DNA GYRASE/TOPOISOMERASE SUBUNIT A"/>
    <property type="match status" value="1"/>
</dbReference>
<dbReference type="FunFam" id="3.90.199.10:FF:000001">
    <property type="entry name" value="DNA gyrase subunit A"/>
    <property type="match status" value="1"/>
</dbReference>
<feature type="coiled-coil region" evidence="11">
    <location>
        <begin position="436"/>
        <end position="484"/>
    </location>
</feature>
<feature type="domain" description="Topo IIA-type catalytic" evidence="12">
    <location>
        <begin position="40"/>
        <end position="505"/>
    </location>
</feature>
<evidence type="ECO:0000256" key="5">
    <source>
        <dbReference type="ARBA" id="ARBA00023029"/>
    </source>
</evidence>
<accession>B9KYU8</accession>
<evidence type="ECO:0000256" key="4">
    <source>
        <dbReference type="ARBA" id="ARBA00022840"/>
    </source>
</evidence>
<dbReference type="STRING" id="309801.trd_0652"/>
<dbReference type="HAMAP" id="MF_01897">
    <property type="entry name" value="GyrA"/>
    <property type="match status" value="1"/>
</dbReference>
<dbReference type="Pfam" id="PF00521">
    <property type="entry name" value="DNA_topoisoIV"/>
    <property type="match status" value="1"/>
</dbReference>
<feature type="short sequence motif" description="GyrA-box" evidence="9">
    <location>
        <begin position="532"/>
        <end position="538"/>
    </location>
</feature>
<dbReference type="AlphaFoldDB" id="B9KYU8"/>
<feature type="active site" description="O-(5'-phospho-DNA)-tyrosine intermediate" evidence="9 10">
    <location>
        <position position="128"/>
    </location>
</feature>
<keyword evidence="11" id="KW-0175">Coiled coil</keyword>
<name>B9KYU8_THERP</name>
<dbReference type="InterPro" id="IPR013760">
    <property type="entry name" value="Topo_IIA-like_dom_sf"/>
</dbReference>
<dbReference type="NCBIfam" id="TIGR01063">
    <property type="entry name" value="gyrA"/>
    <property type="match status" value="1"/>
</dbReference>
<dbReference type="PANTHER" id="PTHR43493:SF5">
    <property type="entry name" value="DNA GYRASE SUBUNIT A, CHLOROPLASTIC_MITOCHONDRIAL"/>
    <property type="match status" value="1"/>
</dbReference>
<evidence type="ECO:0000256" key="9">
    <source>
        <dbReference type="HAMAP-Rule" id="MF_01897"/>
    </source>
</evidence>
<dbReference type="SUPFAM" id="SSF56719">
    <property type="entry name" value="Type II DNA topoisomerase"/>
    <property type="match status" value="1"/>
</dbReference>
<gene>
    <name evidence="9 13" type="primary">gyrA</name>
    <name evidence="13" type="ordered locus">trd_0652</name>
</gene>
<dbReference type="FunFam" id="2.120.10.90:FF:000005">
    <property type="entry name" value="DNA topoisomerase 4 subunit A"/>
    <property type="match status" value="1"/>
</dbReference>
<dbReference type="CDD" id="cd00187">
    <property type="entry name" value="TOP4c"/>
    <property type="match status" value="1"/>
</dbReference>